<name>A0A5A7SY56_CUCMM</name>
<dbReference type="Proteomes" id="UP000321393">
    <property type="component" value="Unassembled WGS sequence"/>
</dbReference>
<evidence type="ECO:0000313" key="3">
    <source>
        <dbReference type="Proteomes" id="UP000321393"/>
    </source>
</evidence>
<dbReference type="EMBL" id="SSTE01019907">
    <property type="protein sequence ID" value="KAA0035503.1"/>
    <property type="molecule type" value="Genomic_DNA"/>
</dbReference>
<comment type="caution">
    <text evidence="2">The sequence shown here is derived from an EMBL/GenBank/DDBJ whole genome shotgun (WGS) entry which is preliminary data.</text>
</comment>
<feature type="compositionally biased region" description="Basic and acidic residues" evidence="1">
    <location>
        <begin position="140"/>
        <end position="152"/>
    </location>
</feature>
<sequence>MPPRRGALRGGRGGIRAGRTMPEEQPIVQTALLQLYSSKPRCNGEEKPRYAERCIGTVACYPIDPASPCSKPSGTLDRARPTINRGTAWWETAERMLSGNVNQQGDITVEQYDAEFDMLSLFALNAVRNEAARIATMDMSLHERADPSRAAERGSTPSQKRKAELQPSIAPQRNLRSSVVFSGIVKSMLQQEEL</sequence>
<proteinExistence type="predicted"/>
<gene>
    <name evidence="2" type="ORF">E6C27_scaffold285G001560</name>
</gene>
<dbReference type="OrthoDB" id="1936908at2759"/>
<feature type="region of interest" description="Disordered" evidence="1">
    <location>
        <begin position="1"/>
        <end position="21"/>
    </location>
</feature>
<evidence type="ECO:0000313" key="2">
    <source>
        <dbReference type="EMBL" id="KAA0035503.1"/>
    </source>
</evidence>
<reference evidence="2 3" key="1">
    <citation type="submission" date="2019-08" db="EMBL/GenBank/DDBJ databases">
        <title>Draft genome sequences of two oriental melons (Cucumis melo L. var makuwa).</title>
        <authorList>
            <person name="Kwon S.-Y."/>
        </authorList>
    </citation>
    <scope>NUCLEOTIDE SEQUENCE [LARGE SCALE GENOMIC DNA]</scope>
    <source>
        <strain evidence="3">cv. SW 3</strain>
        <tissue evidence="2">Leaf</tissue>
    </source>
</reference>
<evidence type="ECO:0000256" key="1">
    <source>
        <dbReference type="SAM" id="MobiDB-lite"/>
    </source>
</evidence>
<feature type="region of interest" description="Disordered" evidence="1">
    <location>
        <begin position="140"/>
        <end position="170"/>
    </location>
</feature>
<protein>
    <submittedName>
        <fullName evidence="2">Gag-protease polyprotein</fullName>
    </submittedName>
</protein>
<dbReference type="AlphaFoldDB" id="A0A5A7SY56"/>
<organism evidence="2 3">
    <name type="scientific">Cucumis melo var. makuwa</name>
    <name type="common">Oriental melon</name>
    <dbReference type="NCBI Taxonomy" id="1194695"/>
    <lineage>
        <taxon>Eukaryota</taxon>
        <taxon>Viridiplantae</taxon>
        <taxon>Streptophyta</taxon>
        <taxon>Embryophyta</taxon>
        <taxon>Tracheophyta</taxon>
        <taxon>Spermatophyta</taxon>
        <taxon>Magnoliopsida</taxon>
        <taxon>eudicotyledons</taxon>
        <taxon>Gunneridae</taxon>
        <taxon>Pentapetalae</taxon>
        <taxon>rosids</taxon>
        <taxon>fabids</taxon>
        <taxon>Cucurbitales</taxon>
        <taxon>Cucurbitaceae</taxon>
        <taxon>Benincaseae</taxon>
        <taxon>Cucumis</taxon>
    </lineage>
</organism>
<accession>A0A5A7SY56</accession>